<dbReference type="Proteomes" id="UP000576225">
    <property type="component" value="Unassembled WGS sequence"/>
</dbReference>
<accession>A0A2U1AGR3</accession>
<feature type="chain" id="PRO_5036323624" description="NADH:ubiquinone oxidoreductase intermediate-associated protein 30 domain-containing protein" evidence="1">
    <location>
        <begin position="25"/>
        <end position="223"/>
    </location>
</feature>
<dbReference type="GeneID" id="78296932"/>
<proteinExistence type="predicted"/>
<evidence type="ECO:0000313" key="4">
    <source>
        <dbReference type="Proteomes" id="UP000245959"/>
    </source>
</evidence>
<name>A0A2U1AGR3_9BACT</name>
<sequence>MSIITGKSLAAALAALAVAAGVQAQEKVLYSENFEEAIPGQTPKKWTKVWGSPGSDIFAVTNEKSAGGDNALLLTRGDNQGQWGFGVAFPHVDRGTVEISFNLLLEGPGNQACLGFEIRNNTPGRLIFGSATVQDFKIRNSRRKQVFSLTGDTWYKLKFTIPASKADGEQSRFEITDIKTGQSATMESPIKEYPNKLGLLCINTLPGKNNFKAFIDDVKVTVK</sequence>
<dbReference type="EMBL" id="JABAEW010000036">
    <property type="protein sequence ID" value="NMD88069.1"/>
    <property type="molecule type" value="Genomic_DNA"/>
</dbReference>
<evidence type="ECO:0000313" key="3">
    <source>
        <dbReference type="EMBL" id="PVY35602.1"/>
    </source>
</evidence>
<protein>
    <recommendedName>
        <fullName evidence="6">NADH:ubiquinone oxidoreductase intermediate-associated protein 30 domain-containing protein</fullName>
    </recommendedName>
</protein>
<feature type="signal peptide" evidence="1">
    <location>
        <begin position="1"/>
        <end position="24"/>
    </location>
</feature>
<evidence type="ECO:0000313" key="2">
    <source>
        <dbReference type="EMBL" id="NMD88069.1"/>
    </source>
</evidence>
<dbReference type="Proteomes" id="UP000245959">
    <property type="component" value="Unassembled WGS sequence"/>
</dbReference>
<dbReference type="RefSeq" id="WP_116885664.1">
    <property type="nucleotide sequence ID" value="NZ_CABMMC010000023.1"/>
</dbReference>
<comment type="caution">
    <text evidence="3">The sequence shown here is derived from an EMBL/GenBank/DDBJ whole genome shotgun (WGS) entry which is preliminary data.</text>
</comment>
<keyword evidence="1" id="KW-0732">Signal</keyword>
<dbReference type="AlphaFoldDB" id="A0A2U1AGR3"/>
<gene>
    <name evidence="3" type="ORF">C8D82_1409</name>
    <name evidence="2" type="ORF">HF882_15890</name>
</gene>
<evidence type="ECO:0008006" key="6">
    <source>
        <dbReference type="Google" id="ProtNLM"/>
    </source>
</evidence>
<evidence type="ECO:0000313" key="5">
    <source>
        <dbReference type="Proteomes" id="UP000576225"/>
    </source>
</evidence>
<dbReference type="EMBL" id="QEKH01000040">
    <property type="protein sequence ID" value="PVY35602.1"/>
    <property type="molecule type" value="Genomic_DNA"/>
</dbReference>
<organism evidence="3 4">
    <name type="scientific">Victivallis vadensis</name>
    <dbReference type="NCBI Taxonomy" id="172901"/>
    <lineage>
        <taxon>Bacteria</taxon>
        <taxon>Pseudomonadati</taxon>
        <taxon>Lentisphaerota</taxon>
        <taxon>Lentisphaeria</taxon>
        <taxon>Victivallales</taxon>
        <taxon>Victivallaceae</taxon>
        <taxon>Victivallis</taxon>
    </lineage>
</organism>
<dbReference type="Gene3D" id="2.60.120.260">
    <property type="entry name" value="Galactose-binding domain-like"/>
    <property type="match status" value="1"/>
</dbReference>
<keyword evidence="4" id="KW-1185">Reference proteome</keyword>
<evidence type="ECO:0000256" key="1">
    <source>
        <dbReference type="SAM" id="SignalP"/>
    </source>
</evidence>
<reference evidence="2 5" key="2">
    <citation type="submission" date="2020-04" db="EMBL/GenBank/DDBJ databases">
        <authorList>
            <person name="Hitch T.C.A."/>
            <person name="Wylensek D."/>
            <person name="Clavel T."/>
        </authorList>
    </citation>
    <scope>NUCLEOTIDE SEQUENCE [LARGE SCALE GENOMIC DNA]</scope>
    <source>
        <strain evidence="2 5">COR2-253-APC-1A</strain>
    </source>
</reference>
<reference evidence="3 4" key="1">
    <citation type="submission" date="2018-04" db="EMBL/GenBank/DDBJ databases">
        <title>Genomic Encyclopedia of Type Strains, Phase IV (KMG-IV): sequencing the most valuable type-strain genomes for metagenomic binning, comparative biology and taxonomic classification.</title>
        <authorList>
            <person name="Goeker M."/>
        </authorList>
    </citation>
    <scope>NUCLEOTIDE SEQUENCE [LARGE SCALE GENOMIC DNA]</scope>
    <source>
        <strain evidence="3 4">DSM 14823</strain>
    </source>
</reference>